<dbReference type="GO" id="GO:0061630">
    <property type="term" value="F:ubiquitin protein ligase activity"/>
    <property type="evidence" value="ECO:0007669"/>
    <property type="project" value="UniProtKB-EC"/>
</dbReference>
<evidence type="ECO:0000256" key="5">
    <source>
        <dbReference type="ARBA" id="ARBA00022448"/>
    </source>
</evidence>
<dbReference type="InterPro" id="IPR050409">
    <property type="entry name" value="E3_ubiq-protein_ligase"/>
</dbReference>
<dbReference type="SMART" id="SM00119">
    <property type="entry name" value="HECTc"/>
    <property type="match status" value="1"/>
</dbReference>
<feature type="compositionally biased region" description="Acidic residues" evidence="15">
    <location>
        <begin position="1962"/>
        <end position="1974"/>
    </location>
</feature>
<keyword evidence="5" id="KW-0813">Transport</keyword>
<keyword evidence="8" id="KW-0509">mRNA transport</keyword>
<evidence type="ECO:0000259" key="16">
    <source>
        <dbReference type="PROSITE" id="PS50237"/>
    </source>
</evidence>
<dbReference type="CDD" id="cd00078">
    <property type="entry name" value="HECTc"/>
    <property type="match status" value="1"/>
</dbReference>
<evidence type="ECO:0000256" key="1">
    <source>
        <dbReference type="ARBA" id="ARBA00000885"/>
    </source>
</evidence>
<dbReference type="Gene3D" id="3.90.1750.10">
    <property type="entry name" value="Hect, E3 ligase catalytic domains"/>
    <property type="match status" value="1"/>
</dbReference>
<sequence length="3308" mass="375870">MEDSQLIDENIVRPEVKIPDHTKNYIKYLSECSLSELESELGKVTCWNSSKTDLYYWVPLLNRMDSILKEKVTKYNLEEEFAKPVEIQPADESLLAAILTFSSLLFANCYNNSIYASTKHVYNLINCCSVPVLLAALRLCVALGDATIQTGTMKYKDSKVIDKFVNMSIGFLPPTPPVLSNKPVSLSAGSPTDAGSEGQFTLADCCKLTSKKVPTKWKMLDFEYYNSDEKRTNEAGSKRKKSKLTPTNTQSSSGNDASSSKQKSINFNREGVQHLIISEENMRKFSLQQIFDKFYDKLPKECFFDFALAVQIAKAFNTDTFESLKLRQQLVSIKCMAISYLSCMQSATDFLDSVLSSDSTLINDLCEIIDPSLETPDIIYESAGKALECISYRKVFSLEILKALNGHVSYGSLFRYIKQYIKMMKDDSIVIPENRVLMFNLLRNLLATKHVAQSLSNTDILTLLIDLLSIRSSHRFHLSAGITVLCQYIEVIPRSLDKFILNNGFQLLLKAIDDEIHYSLQNPGTPPADIIVSYNISFHQMLYLRELMIFVLSLIQTDSGDRMRNLFDSILLEHFNLVLDNPKTFGSPIVICVVSSVSAILHTEPTAFSILNESGTIDRLLKSYPQLFDSSNDLIQSLFDVFGALSLNKDGLNKVVESKSIDIFFEIFRNDNYSYELVEAAPQLANSLDQLTRHFPELKPIVMDNIIRLIVDIPNIVSKTFAPTEFYQHPNGSFYKSKDDVVVEKEEGVEKLKPLEATRGGLMYENVTYLITVLLEHNSRWKDITKKITFQQLLKFIIIDNAPYDFIVSDSLYSFMGVLKYYDDEDRNYGFVPLLDCIDEYTWKLHEFTHYEKDDVSFFSQYEKMENGNIIGGKVIDNMKTLNALFFLLTDSYFSPGSLFSERMGQASSYFTSPKGAKLLKELVLYFRRLILEEVIIQRFTPDSVCEDTTFFAKVDFAPVQMTLGKQSDVKKKIDSAPNTKSKNIAQLRLQINRAHTWLGFTFGSICRITMHKTQDRPASLGFKNAVHILSDFTVYLTQLYGNISTQDILVERAYHGIVTSLLYRLLVTRSRTLDLAIFAFAIVLLQSDTFQILKKLLISCSTQLTTFDCEKLKEESKNFKTVSMNIESLTLHTMRYILSIFAIVGNKSNLTLIPAARVYYEGDISGFGTLHNELVPSFLTQFRLFSLGTLLEVLSPLDDGIDLLSFDKVVRSFPPIIVELFITISKNAYSHLGENSSTVPNGLLYPLVWQNVHPTNSRVDYLVSLGLDRNDAQEFLKSTGNSLAPILKDEVPFYQGDLSQDRIEELAAEAKNHPYIIPKLEPLKPQYSNFSTHDELVFLRKANESAFVERWFIFAELLPDCVEKLSDLLIHVFLKNPGTTSNFERTILSTLLAIILSLDTSSLENEDKLAGTIGLFGNLIKDSEVYDLGTESLEGFLSFCADSISAEFVNCSWFSKLLFAFEHILVFTSLPEPEKLEVGIADIVEAQIPKFTDSYKAPSALLDQIFDTIIHCKNLKTMEVTIALSRVLSIFAKNDLKARRIFDSGILTELIRASSLFTDDSNFPKLQNYLLLLMRTCMETGPILETLMDHYLQKKLSDSRTLSTLLKANGVLAARNAEMLAECIGSSVRLSKCADPLESLSIVPLKKGNEIEDSIMTDATTGKSTDEANNEPDYKQNTGLVHTLILELMSVCKNDIFSSPESSEPTAPDNIRKSKQKLLKLFENKHFGYAVFLLHATAELVSSYKQSKLEFLTFSRKKTIQSCQRPRPTALNFILHTLLGTENSGDFDESETQRRVIVSNLIKMIVFGFVSTPISKFDPTLPTKVDPDMTYVRQFTTDVLSKVLTDTHSSVESPSTRYRKLSVFTELVQKLISEKRDLCGHGLDISFTKYDAYQMTKVLVEKNFASLLTSLVSSFDLNFPNANGVMKPLLGCISSLGRIKHTYSDLLKDGQDGEDTHSTDSEEEEDNDEDMDNRDDTPNLLRNSTLGMYDVADVDNEDYSSEGGYEGAYEDLSEDNEHGPIEIIFSDDEDDGSEDDENDTYQGSSDMVIEDLDSAEIIEDDSNSEGPTDEEYEIVNNGNFLINGREYENVGYDESDAQNDASFDEEVPFDSENPSFDDDAGDDTDYDGWLNILGAEDGDEDEEDEDEENEHEELNRHHVGSRRGRQIVEIDRLGEDDPDLFASGNMESSRLRSMIEHLFEADDQIAGAFERDGVRVSVVDNNGLIGLVDRPSKFMKPPSLEMKSPYERWSVANDIYGKVEYDALRLLPGLINMLFPPSYEIYKEKKEREEQKRLEREREIKRQQEEREKELLERERSRQLESEQQQSQVDTADAEADEEDSEPIIINIGGEDVDIRGTGIDPSFLLALPDDMREEVFTQHIRERRAQSSGDNASMDDIPSEFLEALPDSIRREVQTEESNFRNFLLRSNDEDDSDQFDLSEETDSASQSTKKKFVLKKHKYYRTPLVDKFGICALVRFLFLPQNKYDIDSLKQAFLQLSHNKQTRSEIMQLLLLVLHEATQDQKAIERIFYQLTSRSNSAAQKIFSKEETFSDGGIDSKELALQQFPISCTPLILSTQALEIINYLLNADVEFRYYFLTLHDHQQLLKKFNKKQKLKEKDSYQKGPNYPINSLLSLLDRNIFLGDSFVLKQLCYAVHIATKPLGKFKKLQEKKLKDGETVKPDVQFPYVSDENLKKLVSILVTDDCTSSVFRKVVGGLQNLSILEEKRSILAQEISENATNLGKQLVVDLQQLSSEIKNADENVDELPSETLEKFTTASSQQAKLLRVLTALDYLFYTKKSADASESEIEALTNLYKSLALGPLWGGLSECLVTLRDKKTLQYIATILSPLIESLMVVCKHSKVKELPIREVLKYEQKKNDFVNEPIESLFFTFTDEHKKILNQMVRVNPKLMSGPFSMLVRNPRVLEFDCKKNYFDQRLHEGNEKRPKLSISVSRDQVFLDSYRALFFKKVDEIKNSKLEISFKGEAGVDAGGVTREWYQVLSRQMFNPDYALFIPVASDKTTFHPNRTSYINPEHLSFFKFIGRIIGKAVYDNCFLDCHFSRAVYKRILGRQVTLKDMETLDLDYYKSLVWILENDITDIIDETFSVESDDYGVHTIVDLKPNGRNVPVTEENKQEYVRLITEYRLQTSVKEQMNNFLIGFHEIIAKDLVAIFGDQELELLISGLPDIDVDDWKANAVYENYSPSSIQIQWFWRAVRSFDVEERAKLLQFATGTSKVPLGGFKELTGVDGVSKFSIHRDYGSTDRLPSSHTCFNQIDLPEYESYETLRGSLLLAVTEGHEGFGLV</sequence>
<feature type="compositionally biased region" description="Acidic residues" evidence="15">
    <location>
        <begin position="2333"/>
        <end position="2343"/>
    </location>
</feature>
<feature type="region of interest" description="Disordered" evidence="15">
    <location>
        <begin position="2306"/>
        <end position="2345"/>
    </location>
</feature>
<evidence type="ECO:0000256" key="13">
    <source>
        <dbReference type="PROSITE-ProRule" id="PRU00259"/>
    </source>
</evidence>
<feature type="region of interest" description="Disordered" evidence="15">
    <location>
        <begin position="2106"/>
        <end position="2162"/>
    </location>
</feature>
<dbReference type="Gene3D" id="3.30.2410.10">
    <property type="entry name" value="Hect, E3 ligase catalytic domain"/>
    <property type="match status" value="1"/>
</dbReference>
<feature type="region of interest" description="Disordered" evidence="15">
    <location>
        <begin position="1947"/>
        <end position="2046"/>
    </location>
</feature>
<dbReference type="PROSITE" id="PS50176">
    <property type="entry name" value="ARM_REPEAT"/>
    <property type="match status" value="1"/>
</dbReference>
<dbReference type="Pfam" id="PF06012">
    <property type="entry name" value="DUF908"/>
    <property type="match status" value="1"/>
</dbReference>
<dbReference type="InterPro" id="IPR010309">
    <property type="entry name" value="E3_Ub_ligase_DUF908"/>
</dbReference>
<evidence type="ECO:0000256" key="12">
    <source>
        <dbReference type="PROSITE-ProRule" id="PRU00104"/>
    </source>
</evidence>
<feature type="region of interest" description="Disordered" evidence="15">
    <location>
        <begin position="231"/>
        <end position="263"/>
    </location>
</feature>
<feature type="coiled-coil region" evidence="14">
    <location>
        <begin position="2744"/>
        <end position="2771"/>
    </location>
</feature>
<comment type="similarity">
    <text evidence="10">Belongs to the UPL family. TOM1/PTR1 subfamily.</text>
</comment>
<keyword evidence="7 12" id="KW-0833">Ubl conjugation pathway</keyword>
<dbReference type="InterPro" id="IPR025527">
    <property type="entry name" value="HUWE1/Rev1_UBM"/>
</dbReference>
<comment type="pathway">
    <text evidence="3">Protein modification; protein ubiquitination.</text>
</comment>
<dbReference type="EMBL" id="CP014584">
    <property type="protein sequence ID" value="ANZ73620.1"/>
    <property type="molecule type" value="Genomic_DNA"/>
</dbReference>
<evidence type="ECO:0000313" key="17">
    <source>
        <dbReference type="EMBL" id="ANZ73620.1"/>
    </source>
</evidence>
<feature type="compositionally biased region" description="Acidic residues" evidence="15">
    <location>
        <begin position="2026"/>
        <end position="2040"/>
    </location>
</feature>
<dbReference type="InterPro" id="IPR000569">
    <property type="entry name" value="HECT_dom"/>
</dbReference>
<keyword evidence="9" id="KW-0539">Nucleus</keyword>
<feature type="repeat" description="ARM" evidence="13">
    <location>
        <begin position="2693"/>
        <end position="2737"/>
    </location>
</feature>
<feature type="domain" description="HECT" evidence="16">
    <location>
        <begin position="2972"/>
        <end position="3308"/>
    </location>
</feature>
<dbReference type="OrthoDB" id="8068875at2759"/>
<proteinExistence type="inferred from homology"/>
<evidence type="ECO:0000256" key="6">
    <source>
        <dbReference type="ARBA" id="ARBA00022679"/>
    </source>
</evidence>
<evidence type="ECO:0000256" key="10">
    <source>
        <dbReference type="ARBA" id="ARBA00034494"/>
    </source>
</evidence>
<evidence type="ECO:0000256" key="8">
    <source>
        <dbReference type="ARBA" id="ARBA00022816"/>
    </source>
</evidence>
<accession>A0A1B2J6N1</accession>
<evidence type="ECO:0000256" key="7">
    <source>
        <dbReference type="ARBA" id="ARBA00022786"/>
    </source>
</evidence>
<evidence type="ECO:0000256" key="9">
    <source>
        <dbReference type="ARBA" id="ARBA00023242"/>
    </source>
</evidence>
<dbReference type="PANTHER" id="PTHR11254">
    <property type="entry name" value="HECT DOMAIN UBIQUITIN-PROTEIN LIGASE"/>
    <property type="match status" value="1"/>
</dbReference>
<dbReference type="InterPro" id="IPR035983">
    <property type="entry name" value="Hect_E3_ubiquitin_ligase"/>
</dbReference>
<dbReference type="Pfam" id="PF14377">
    <property type="entry name" value="UBM"/>
    <property type="match status" value="2"/>
</dbReference>
<evidence type="ECO:0000256" key="11">
    <source>
        <dbReference type="ARBA" id="ARBA00076267"/>
    </source>
</evidence>
<dbReference type="InterPro" id="IPR010314">
    <property type="entry name" value="E3_Ub_ligase_DUF913"/>
</dbReference>
<keyword evidence="14" id="KW-0175">Coiled coil</keyword>
<dbReference type="SUPFAM" id="SSF48371">
    <property type="entry name" value="ARM repeat"/>
    <property type="match status" value="1"/>
</dbReference>
<reference evidence="17 18" key="1">
    <citation type="submission" date="2016-02" db="EMBL/GenBank/DDBJ databases">
        <title>Comparative genomic and transcriptomic foundation for Pichia pastoris.</title>
        <authorList>
            <person name="Love K.R."/>
            <person name="Shah K.A."/>
            <person name="Whittaker C.A."/>
            <person name="Wu J."/>
            <person name="Bartlett M.C."/>
            <person name="Ma D."/>
            <person name="Leeson R.L."/>
            <person name="Priest M."/>
            <person name="Young S.K."/>
            <person name="Love J.C."/>
        </authorList>
    </citation>
    <scope>NUCLEOTIDE SEQUENCE [LARGE SCALE GENOMIC DNA]</scope>
    <source>
        <strain evidence="17 18">ATCC 28485</strain>
    </source>
</reference>
<dbReference type="SUPFAM" id="SSF56204">
    <property type="entry name" value="Hect, E3 ligase catalytic domain"/>
    <property type="match status" value="1"/>
</dbReference>
<dbReference type="FunFam" id="3.30.2410.10:FF:000004">
    <property type="entry name" value="E3 ubiquitin-protein ligase HUWE1, variant"/>
    <property type="match status" value="1"/>
</dbReference>
<feature type="compositionally biased region" description="Acidic residues" evidence="15">
    <location>
        <begin position="2137"/>
        <end position="2152"/>
    </location>
</feature>
<dbReference type="Pfam" id="PF06025">
    <property type="entry name" value="DUF913"/>
    <property type="match status" value="1"/>
</dbReference>
<dbReference type="PANTHER" id="PTHR11254:SF67">
    <property type="entry name" value="E3 UBIQUITIN-PROTEIN LIGASE HUWE1"/>
    <property type="match status" value="1"/>
</dbReference>
<keyword evidence="18" id="KW-1185">Reference proteome</keyword>
<protein>
    <recommendedName>
        <fullName evidence="4">HECT-type E3 ubiquitin transferase</fullName>
        <ecNumber evidence="4">2.3.2.26</ecNumber>
    </recommendedName>
    <alternativeName>
        <fullName evidence="11">HECT-type E3 ubiquitin transferase TOM1</fullName>
    </alternativeName>
</protein>
<feature type="compositionally biased region" description="Acidic residues" evidence="15">
    <location>
        <begin position="2106"/>
        <end position="2127"/>
    </location>
</feature>
<dbReference type="GO" id="GO:0000209">
    <property type="term" value="P:protein polyubiquitination"/>
    <property type="evidence" value="ECO:0007669"/>
    <property type="project" value="TreeGrafter"/>
</dbReference>
<dbReference type="FunFam" id="3.30.2160.10:FF:000001">
    <property type="entry name" value="E3 ubiquitin-protein ligase NEDD4-like"/>
    <property type="match status" value="1"/>
</dbReference>
<feature type="compositionally biased region" description="Basic and acidic residues" evidence="15">
    <location>
        <begin position="1947"/>
        <end position="1961"/>
    </location>
</feature>
<dbReference type="GO" id="GO:0005634">
    <property type="term" value="C:nucleus"/>
    <property type="evidence" value="ECO:0007669"/>
    <property type="project" value="UniProtKB-SubCell"/>
</dbReference>
<dbReference type="Gene3D" id="3.30.2160.10">
    <property type="entry name" value="Hect, E3 ligase catalytic domain"/>
    <property type="match status" value="1"/>
</dbReference>
<evidence type="ECO:0000256" key="2">
    <source>
        <dbReference type="ARBA" id="ARBA00004123"/>
    </source>
</evidence>
<dbReference type="UniPathway" id="UPA00143"/>
<gene>
    <name evidence="17" type="ORF">ATY40_BA7500036</name>
</gene>
<evidence type="ECO:0000313" key="18">
    <source>
        <dbReference type="Proteomes" id="UP000094565"/>
    </source>
</evidence>
<dbReference type="Pfam" id="PF00632">
    <property type="entry name" value="HECT"/>
    <property type="match status" value="1"/>
</dbReference>
<dbReference type="GO" id="GO:0051028">
    <property type="term" value="P:mRNA transport"/>
    <property type="evidence" value="ECO:0007669"/>
    <property type="project" value="UniProtKB-KW"/>
</dbReference>
<feature type="compositionally biased region" description="Basic and acidic residues" evidence="15">
    <location>
        <begin position="2306"/>
        <end position="2322"/>
    </location>
</feature>
<keyword evidence="6" id="KW-0808">Transferase</keyword>
<dbReference type="FunFam" id="3.90.1750.10:FF:000003">
    <property type="entry name" value="E3 ubiquitin-protein ligase UPL1"/>
    <property type="match status" value="1"/>
</dbReference>
<evidence type="ECO:0000256" key="4">
    <source>
        <dbReference type="ARBA" id="ARBA00012485"/>
    </source>
</evidence>
<evidence type="ECO:0000256" key="15">
    <source>
        <dbReference type="SAM" id="MobiDB-lite"/>
    </source>
</evidence>
<comment type="subcellular location">
    <subcellularLocation>
        <location evidence="2">Nucleus</location>
    </subcellularLocation>
</comment>
<dbReference type="InterPro" id="IPR016024">
    <property type="entry name" value="ARM-type_fold"/>
</dbReference>
<feature type="compositionally biased region" description="Polar residues" evidence="15">
    <location>
        <begin position="244"/>
        <end position="263"/>
    </location>
</feature>
<dbReference type="InterPro" id="IPR000225">
    <property type="entry name" value="Armadillo"/>
</dbReference>
<dbReference type="EC" id="2.3.2.26" evidence="4"/>
<feature type="active site" description="Glycyl thioester intermediate" evidence="12">
    <location>
        <position position="3275"/>
    </location>
</feature>
<organism evidence="17 18">
    <name type="scientific">Komagataella pastoris</name>
    <name type="common">Yeast</name>
    <name type="synonym">Pichia pastoris</name>
    <dbReference type="NCBI Taxonomy" id="4922"/>
    <lineage>
        <taxon>Eukaryota</taxon>
        <taxon>Fungi</taxon>
        <taxon>Dikarya</taxon>
        <taxon>Ascomycota</taxon>
        <taxon>Saccharomycotina</taxon>
        <taxon>Pichiomycetes</taxon>
        <taxon>Pichiales</taxon>
        <taxon>Pichiaceae</taxon>
        <taxon>Komagataella</taxon>
    </lineage>
</organism>
<evidence type="ECO:0000256" key="14">
    <source>
        <dbReference type="SAM" id="Coils"/>
    </source>
</evidence>
<dbReference type="PROSITE" id="PS50237">
    <property type="entry name" value="HECT"/>
    <property type="match status" value="1"/>
</dbReference>
<dbReference type="GO" id="GO:0006511">
    <property type="term" value="P:ubiquitin-dependent protein catabolic process"/>
    <property type="evidence" value="ECO:0007669"/>
    <property type="project" value="TreeGrafter"/>
</dbReference>
<dbReference type="GO" id="GO:0005737">
    <property type="term" value="C:cytoplasm"/>
    <property type="evidence" value="ECO:0007669"/>
    <property type="project" value="TreeGrafter"/>
</dbReference>
<evidence type="ECO:0000256" key="3">
    <source>
        <dbReference type="ARBA" id="ARBA00004906"/>
    </source>
</evidence>
<dbReference type="Proteomes" id="UP000094565">
    <property type="component" value="Chromosome 1"/>
</dbReference>
<comment type="catalytic activity">
    <reaction evidence="1">
        <text>S-ubiquitinyl-[E2 ubiquitin-conjugating enzyme]-L-cysteine + [acceptor protein]-L-lysine = [E2 ubiquitin-conjugating enzyme]-L-cysteine + N(6)-ubiquitinyl-[acceptor protein]-L-lysine.</text>
        <dbReference type="EC" id="2.3.2.26"/>
    </reaction>
</comment>
<name>A0A1B2J6N1_PICPA</name>